<dbReference type="PANTHER" id="PTHR21272:SF3">
    <property type="entry name" value="CATABOLIC 3-DEHYDROQUINASE"/>
    <property type="match status" value="1"/>
</dbReference>
<dbReference type="AlphaFoldDB" id="A0A2A6LSL8"/>
<dbReference type="Proteomes" id="UP000220353">
    <property type="component" value="Unassembled WGS sequence"/>
</dbReference>
<evidence type="ECO:0000256" key="2">
    <source>
        <dbReference type="ARBA" id="ARBA00004902"/>
    </source>
</evidence>
<comment type="pathway">
    <text evidence="2 8">Metabolic intermediate biosynthesis; chorismate biosynthesis; chorismate from D-erythrose 4-phosphate and phosphoenolpyruvate: step 3/7.</text>
</comment>
<comment type="caution">
    <text evidence="11">The sequence shown here is derived from an EMBL/GenBank/DDBJ whole genome shotgun (WGS) entry which is preliminary data.</text>
</comment>
<keyword evidence="8" id="KW-0028">Amino-acid biosynthesis</keyword>
<dbReference type="GO" id="GO:0019631">
    <property type="term" value="P:quinate catabolic process"/>
    <property type="evidence" value="ECO:0007669"/>
    <property type="project" value="TreeGrafter"/>
</dbReference>
<reference evidence="11 12" key="1">
    <citation type="submission" date="2017-09" db="EMBL/GenBank/DDBJ databases">
        <title>Comparative genomics of rhizobia isolated from Phaseolus vulgaris in China.</title>
        <authorList>
            <person name="Tong W."/>
        </authorList>
    </citation>
    <scope>NUCLEOTIDE SEQUENCE [LARGE SCALE GENOMIC DNA]</scope>
    <source>
        <strain evidence="11 12">PCH1</strain>
    </source>
</reference>
<dbReference type="InterPro" id="IPR001874">
    <property type="entry name" value="DHquinase_II"/>
</dbReference>
<feature type="binding site" evidence="8">
    <location>
        <position position="76"/>
    </location>
    <ligand>
        <name>substrate</name>
    </ligand>
</feature>
<dbReference type="Gene3D" id="3.40.50.9100">
    <property type="entry name" value="Dehydroquinase, class II"/>
    <property type="match status" value="1"/>
</dbReference>
<gene>
    <name evidence="8 11" type="primary">aroQ</name>
    <name evidence="11" type="ORF">CO661_24415</name>
</gene>
<evidence type="ECO:0000256" key="3">
    <source>
        <dbReference type="ARBA" id="ARBA00011037"/>
    </source>
</evidence>
<proteinExistence type="inferred from homology"/>
<dbReference type="GO" id="GO:0008652">
    <property type="term" value="P:amino acid biosynthetic process"/>
    <property type="evidence" value="ECO:0007669"/>
    <property type="project" value="UniProtKB-KW"/>
</dbReference>
<dbReference type="EC" id="4.2.1.10" evidence="5 8"/>
<dbReference type="UniPathway" id="UPA00053">
    <property type="reaction ID" value="UER00086"/>
</dbReference>
<dbReference type="NCBIfam" id="NF003805">
    <property type="entry name" value="PRK05395.1-2"/>
    <property type="match status" value="1"/>
</dbReference>
<evidence type="ECO:0000256" key="9">
    <source>
        <dbReference type="PIRSR" id="PIRSR001399-1"/>
    </source>
</evidence>
<dbReference type="RefSeq" id="WP_037400378.1">
    <property type="nucleotide sequence ID" value="NZ_JBGCBA010000003.1"/>
</dbReference>
<evidence type="ECO:0000256" key="6">
    <source>
        <dbReference type="ARBA" id="ARBA00023141"/>
    </source>
</evidence>
<dbReference type="PANTHER" id="PTHR21272">
    <property type="entry name" value="CATABOLIC 3-DEHYDROQUINASE"/>
    <property type="match status" value="1"/>
</dbReference>
<dbReference type="InterPro" id="IPR036441">
    <property type="entry name" value="DHquinase_II_sf"/>
</dbReference>
<evidence type="ECO:0000256" key="10">
    <source>
        <dbReference type="PIRSR" id="PIRSR001399-3"/>
    </source>
</evidence>
<feature type="site" description="Transition state stabilizer" evidence="8 10">
    <location>
        <position position="19"/>
    </location>
</feature>
<protein>
    <recommendedName>
        <fullName evidence="5 8">3-dehydroquinate dehydratase</fullName>
        <shortName evidence="8">3-dehydroquinase</shortName>
        <ecNumber evidence="5 8">4.2.1.10</ecNumber>
    </recommendedName>
    <alternativeName>
        <fullName evidence="8">Type II DHQase</fullName>
    </alternativeName>
</protein>
<feature type="active site" description="Proton donor" evidence="8 9">
    <location>
        <position position="102"/>
    </location>
</feature>
<evidence type="ECO:0000313" key="12">
    <source>
        <dbReference type="Proteomes" id="UP000220353"/>
    </source>
</evidence>
<dbReference type="PIRSF" id="PIRSF001399">
    <property type="entry name" value="DHquinase_II"/>
    <property type="match status" value="1"/>
</dbReference>
<comment type="similarity">
    <text evidence="3 8">Belongs to the type-II 3-dehydroquinase family.</text>
</comment>
<dbReference type="GO" id="GO:0009423">
    <property type="term" value="P:chorismate biosynthetic process"/>
    <property type="evidence" value="ECO:0007669"/>
    <property type="project" value="UniProtKB-UniRule"/>
</dbReference>
<dbReference type="NCBIfam" id="NF003806">
    <property type="entry name" value="PRK05395.1-3"/>
    <property type="match status" value="1"/>
</dbReference>
<name>A0A2A6LSL8_RHIFR</name>
<comment type="catalytic activity">
    <reaction evidence="1 8">
        <text>3-dehydroquinate = 3-dehydroshikimate + H2O</text>
        <dbReference type="Rhea" id="RHEA:21096"/>
        <dbReference type="ChEBI" id="CHEBI:15377"/>
        <dbReference type="ChEBI" id="CHEBI:16630"/>
        <dbReference type="ChEBI" id="CHEBI:32364"/>
        <dbReference type="EC" id="4.2.1.10"/>
    </reaction>
</comment>
<keyword evidence="6 8" id="KW-0057">Aromatic amino acid biosynthesis</keyword>
<comment type="function">
    <text evidence="8">Catalyzes a trans-dehydration via an enolate intermediate.</text>
</comment>
<dbReference type="NCBIfam" id="NF003807">
    <property type="entry name" value="PRK05395.1-4"/>
    <property type="match status" value="1"/>
</dbReference>
<keyword evidence="7 8" id="KW-0456">Lyase</keyword>
<evidence type="ECO:0000256" key="4">
    <source>
        <dbReference type="ARBA" id="ARBA00011193"/>
    </source>
</evidence>
<dbReference type="NCBIfam" id="TIGR01088">
    <property type="entry name" value="aroQ"/>
    <property type="match status" value="1"/>
</dbReference>
<dbReference type="Pfam" id="PF01220">
    <property type="entry name" value="DHquinase_II"/>
    <property type="match status" value="1"/>
</dbReference>
<dbReference type="SUPFAM" id="SSF52304">
    <property type="entry name" value="Type II 3-dehydroquinate dehydratase"/>
    <property type="match status" value="1"/>
</dbReference>
<feature type="active site" description="Proton acceptor" evidence="8 9">
    <location>
        <position position="24"/>
    </location>
</feature>
<feature type="binding site" evidence="8">
    <location>
        <begin position="103"/>
        <end position="104"/>
    </location>
    <ligand>
        <name>substrate</name>
    </ligand>
</feature>
<dbReference type="HAMAP" id="MF_00169">
    <property type="entry name" value="AroQ"/>
    <property type="match status" value="1"/>
</dbReference>
<dbReference type="GO" id="GO:0003855">
    <property type="term" value="F:3-dehydroquinate dehydratase activity"/>
    <property type="evidence" value="ECO:0007669"/>
    <property type="project" value="UniProtKB-UniRule"/>
</dbReference>
<evidence type="ECO:0000256" key="5">
    <source>
        <dbReference type="ARBA" id="ARBA00012060"/>
    </source>
</evidence>
<evidence type="ECO:0000256" key="8">
    <source>
        <dbReference type="HAMAP-Rule" id="MF_00169"/>
    </source>
</evidence>
<dbReference type="EMBL" id="NWTC01000023">
    <property type="protein sequence ID" value="PDT45202.1"/>
    <property type="molecule type" value="Genomic_DNA"/>
</dbReference>
<comment type="subunit">
    <text evidence="4 8">Homododecamer.</text>
</comment>
<feature type="binding site" evidence="8">
    <location>
        <position position="89"/>
    </location>
    <ligand>
        <name>substrate</name>
    </ligand>
</feature>
<dbReference type="GeneID" id="48977260"/>
<comment type="caution">
    <text evidence="8">Lacks conserved residue(s) required for the propagation of feature annotation.</text>
</comment>
<feature type="binding site" evidence="8">
    <location>
        <position position="113"/>
    </location>
    <ligand>
        <name>substrate</name>
    </ligand>
</feature>
<dbReference type="GO" id="GO:0009073">
    <property type="term" value="P:aromatic amino acid family biosynthetic process"/>
    <property type="evidence" value="ECO:0007669"/>
    <property type="project" value="UniProtKB-KW"/>
</dbReference>
<evidence type="ECO:0000256" key="7">
    <source>
        <dbReference type="ARBA" id="ARBA00023239"/>
    </source>
</evidence>
<dbReference type="CDD" id="cd00466">
    <property type="entry name" value="DHQase_II"/>
    <property type="match status" value="1"/>
</dbReference>
<evidence type="ECO:0000256" key="1">
    <source>
        <dbReference type="ARBA" id="ARBA00001864"/>
    </source>
</evidence>
<evidence type="ECO:0000313" key="11">
    <source>
        <dbReference type="EMBL" id="PDT45202.1"/>
    </source>
</evidence>
<organism evidence="11 12">
    <name type="scientific">Rhizobium fredii</name>
    <name type="common">Sinorhizobium fredii</name>
    <dbReference type="NCBI Taxonomy" id="380"/>
    <lineage>
        <taxon>Bacteria</taxon>
        <taxon>Pseudomonadati</taxon>
        <taxon>Pseudomonadota</taxon>
        <taxon>Alphaproteobacteria</taxon>
        <taxon>Hyphomicrobiales</taxon>
        <taxon>Rhizobiaceae</taxon>
        <taxon>Sinorhizobium/Ensifer group</taxon>
        <taxon>Sinorhizobium</taxon>
    </lineage>
</organism>
<sequence>MASSIVVLNGPSLNLLGSREPEVYGTTTLQDIEAMCRERAERHGLEMHFFRQTNHEGFLIDWIQEARGIGASVVVNPGAWSTTSVAIADALKIVEEPVIEVHISNIHSREPFRHGSHVSRVAKGVIAGFGFRSYLYAIDAIADIQAVGRAL</sequence>
<accession>A0A2A6LSL8</accession>